<dbReference type="EMBL" id="VEWJ01000002">
    <property type="protein sequence ID" value="TPF76673.1"/>
    <property type="molecule type" value="Genomic_DNA"/>
</dbReference>
<feature type="chain" id="PRO_5021264584" evidence="2">
    <location>
        <begin position="23"/>
        <end position="66"/>
    </location>
</feature>
<gene>
    <name evidence="3" type="ORF">FHY56_04055</name>
</gene>
<reference evidence="3 4" key="1">
    <citation type="journal article" date="2003" name="Int. J. Syst. Evol. Microbiol.">
        <title>Towards a standardized format for the description of a novel species (of an established genus): Ochrobactrum gallinifaecis sp. nov.</title>
        <authorList>
            <person name="Kampfer P."/>
            <person name="Buczolits S."/>
            <person name="Albrecht A."/>
            <person name="Busse H.J."/>
            <person name="Stackebrandt E."/>
        </authorList>
    </citation>
    <scope>NUCLEOTIDE SEQUENCE [LARGE SCALE GENOMIC DNA]</scope>
    <source>
        <strain evidence="3 4">ISO 196</strain>
    </source>
</reference>
<evidence type="ECO:0000313" key="3">
    <source>
        <dbReference type="EMBL" id="TPF76673.1"/>
    </source>
</evidence>
<organism evidence="3 4">
    <name type="scientific">Brucella gallinifaecis</name>
    <dbReference type="NCBI Taxonomy" id="215590"/>
    <lineage>
        <taxon>Bacteria</taxon>
        <taxon>Pseudomonadati</taxon>
        <taxon>Pseudomonadota</taxon>
        <taxon>Alphaproteobacteria</taxon>
        <taxon>Hyphomicrobiales</taxon>
        <taxon>Brucellaceae</taxon>
        <taxon>Brucella/Ochrobactrum group</taxon>
        <taxon>Brucella</taxon>
    </lineage>
</organism>
<dbReference type="Proteomes" id="UP000315388">
    <property type="component" value="Unassembled WGS sequence"/>
</dbReference>
<evidence type="ECO:0000256" key="1">
    <source>
        <dbReference type="SAM" id="MobiDB-lite"/>
    </source>
</evidence>
<dbReference type="RefSeq" id="WP_140903885.1">
    <property type="nucleotide sequence ID" value="NZ_JBHTMD010000020.1"/>
</dbReference>
<evidence type="ECO:0000256" key="2">
    <source>
        <dbReference type="SAM" id="SignalP"/>
    </source>
</evidence>
<feature type="signal peptide" evidence="2">
    <location>
        <begin position="1"/>
        <end position="22"/>
    </location>
</feature>
<proteinExistence type="predicted"/>
<evidence type="ECO:0000313" key="4">
    <source>
        <dbReference type="Proteomes" id="UP000315388"/>
    </source>
</evidence>
<comment type="caution">
    <text evidence="3">The sequence shown here is derived from an EMBL/GenBank/DDBJ whole genome shotgun (WGS) entry which is preliminary data.</text>
</comment>
<protein>
    <submittedName>
        <fullName evidence="3">Uncharacterized protein</fullName>
    </submittedName>
</protein>
<feature type="compositionally biased region" description="Basic residues" evidence="1">
    <location>
        <begin position="34"/>
        <end position="43"/>
    </location>
</feature>
<feature type="compositionally biased region" description="Low complexity" evidence="1">
    <location>
        <begin position="50"/>
        <end position="66"/>
    </location>
</feature>
<feature type="region of interest" description="Disordered" evidence="1">
    <location>
        <begin position="33"/>
        <end position="66"/>
    </location>
</feature>
<dbReference type="AlphaFoldDB" id="A0A502BUN0"/>
<accession>A0A502BUN0</accession>
<keyword evidence="4" id="KW-1185">Reference proteome</keyword>
<sequence length="66" mass="7065">MINIARFIAAFAIAAVPLASQAASLQSQPLTKHAASHSVKKNKPVANIDNSNKYKNNMNKSSVSKK</sequence>
<keyword evidence="2" id="KW-0732">Signal</keyword>
<name>A0A502BUN0_9HYPH</name>